<feature type="chain" id="PRO_5019447114" evidence="3">
    <location>
        <begin position="24"/>
        <end position="142"/>
    </location>
</feature>
<evidence type="ECO:0000256" key="3">
    <source>
        <dbReference type="SAM" id="SignalP"/>
    </source>
</evidence>
<evidence type="ECO:0000256" key="2">
    <source>
        <dbReference type="SAM" id="Phobius"/>
    </source>
</evidence>
<evidence type="ECO:0000313" key="4">
    <source>
        <dbReference type="EMBL" id="RZB76320.1"/>
    </source>
</evidence>
<dbReference type="EMBL" id="QZWG01000012">
    <property type="protein sequence ID" value="RZB76320.1"/>
    <property type="molecule type" value="Genomic_DNA"/>
</dbReference>
<name>A0A445HRN7_GLYSO</name>
<protein>
    <submittedName>
        <fullName evidence="4">Uncharacterized protein</fullName>
    </submittedName>
</protein>
<proteinExistence type="predicted"/>
<reference evidence="4 5" key="1">
    <citation type="submission" date="2018-09" db="EMBL/GenBank/DDBJ databases">
        <title>A high-quality reference genome of wild soybean provides a powerful tool to mine soybean genomes.</title>
        <authorList>
            <person name="Xie M."/>
            <person name="Chung C.Y.L."/>
            <person name="Li M.-W."/>
            <person name="Wong F.-L."/>
            <person name="Chan T.-F."/>
            <person name="Lam H.-M."/>
        </authorList>
    </citation>
    <scope>NUCLEOTIDE SEQUENCE [LARGE SCALE GENOMIC DNA]</scope>
    <source>
        <strain evidence="5">cv. W05</strain>
        <tissue evidence="4">Hypocotyl of etiolated seedlings</tissue>
    </source>
</reference>
<keyword evidence="2" id="KW-0812">Transmembrane</keyword>
<feature type="compositionally biased region" description="Low complexity" evidence="1">
    <location>
        <begin position="89"/>
        <end position="99"/>
    </location>
</feature>
<feature type="region of interest" description="Disordered" evidence="1">
    <location>
        <begin position="29"/>
        <end position="99"/>
    </location>
</feature>
<dbReference type="PANTHER" id="PTHR36721:SF8">
    <property type="entry name" value="EARLY NODULIN-20-LIKE"/>
    <property type="match status" value="1"/>
</dbReference>
<accession>A0A445HRN7</accession>
<keyword evidence="3" id="KW-0732">Signal</keyword>
<feature type="transmembrane region" description="Helical" evidence="2">
    <location>
        <begin position="101"/>
        <end position="121"/>
    </location>
</feature>
<dbReference type="AlphaFoldDB" id="A0A445HRN7"/>
<feature type="signal peptide" evidence="3">
    <location>
        <begin position="1"/>
        <end position="23"/>
    </location>
</feature>
<dbReference type="Proteomes" id="UP000289340">
    <property type="component" value="Chromosome 12"/>
</dbReference>
<evidence type="ECO:0000313" key="5">
    <source>
        <dbReference type="Proteomes" id="UP000289340"/>
    </source>
</evidence>
<comment type="caution">
    <text evidence="4">The sequence shown here is derived from an EMBL/GenBank/DDBJ whole genome shotgun (WGS) entry which is preliminary data.</text>
</comment>
<keyword evidence="2" id="KW-1133">Transmembrane helix</keyword>
<gene>
    <name evidence="4" type="ORF">D0Y65_034691</name>
</gene>
<dbReference type="Gramene" id="XM_028338152.1">
    <property type="protein sequence ID" value="XP_028193953.1"/>
    <property type="gene ID" value="LOC114379482"/>
</dbReference>
<dbReference type="PANTHER" id="PTHR36721">
    <property type="entry name" value="PROLINE-RICH FAMILY PROTEIN"/>
    <property type="match status" value="1"/>
</dbReference>
<feature type="compositionally biased region" description="Low complexity" evidence="1">
    <location>
        <begin position="37"/>
        <end position="68"/>
    </location>
</feature>
<sequence length="142" mass="14797">MSSARLFLLSLLFLSLSLHLALSAPSPSPSPSYSVHAPNASPASLPLGSSPPFRSPVASPAHSPGSSPAPSPADGNHIDVYEDDRAENSSSRGGLSGSKKAGLAIGVIVAASVIVLAGMVYKKRKQNIRRSQYAYAVRREFL</sequence>
<organism evidence="4 5">
    <name type="scientific">Glycine soja</name>
    <name type="common">Wild soybean</name>
    <dbReference type="NCBI Taxonomy" id="3848"/>
    <lineage>
        <taxon>Eukaryota</taxon>
        <taxon>Viridiplantae</taxon>
        <taxon>Streptophyta</taxon>
        <taxon>Embryophyta</taxon>
        <taxon>Tracheophyta</taxon>
        <taxon>Spermatophyta</taxon>
        <taxon>Magnoliopsida</taxon>
        <taxon>eudicotyledons</taxon>
        <taxon>Gunneridae</taxon>
        <taxon>Pentapetalae</taxon>
        <taxon>rosids</taxon>
        <taxon>fabids</taxon>
        <taxon>Fabales</taxon>
        <taxon>Fabaceae</taxon>
        <taxon>Papilionoideae</taxon>
        <taxon>50 kb inversion clade</taxon>
        <taxon>NPAAA clade</taxon>
        <taxon>indigoferoid/millettioid clade</taxon>
        <taxon>Phaseoleae</taxon>
        <taxon>Glycine</taxon>
        <taxon>Glycine subgen. Soja</taxon>
    </lineage>
</organism>
<keyword evidence="2" id="KW-0472">Membrane</keyword>
<keyword evidence="5" id="KW-1185">Reference proteome</keyword>
<evidence type="ECO:0000256" key="1">
    <source>
        <dbReference type="SAM" id="MobiDB-lite"/>
    </source>
</evidence>